<dbReference type="GO" id="GO:0009236">
    <property type="term" value="P:cobalamin biosynthetic process"/>
    <property type="evidence" value="ECO:0007669"/>
    <property type="project" value="UniProtKB-UniRule"/>
</dbReference>
<keyword evidence="11" id="KW-1185">Reference proteome</keyword>
<evidence type="ECO:0000256" key="4">
    <source>
        <dbReference type="ARBA" id="ARBA00022475"/>
    </source>
</evidence>
<evidence type="ECO:0000256" key="7">
    <source>
        <dbReference type="ARBA" id="ARBA00022989"/>
    </source>
</evidence>
<dbReference type="HAMAP" id="MF_00024">
    <property type="entry name" value="CobD_CbiB"/>
    <property type="match status" value="1"/>
</dbReference>
<organism evidence="10 11">
    <name type="scientific">Comamonas serinivorans</name>
    <dbReference type="NCBI Taxonomy" id="1082851"/>
    <lineage>
        <taxon>Bacteria</taxon>
        <taxon>Pseudomonadati</taxon>
        <taxon>Pseudomonadota</taxon>
        <taxon>Betaproteobacteria</taxon>
        <taxon>Burkholderiales</taxon>
        <taxon>Comamonadaceae</taxon>
        <taxon>Comamonas</taxon>
    </lineage>
</organism>
<dbReference type="NCBIfam" id="TIGR00380">
    <property type="entry name" value="cobal_cbiB"/>
    <property type="match status" value="1"/>
</dbReference>
<feature type="transmembrane region" description="Helical" evidence="9">
    <location>
        <begin position="359"/>
        <end position="380"/>
    </location>
</feature>
<evidence type="ECO:0000256" key="1">
    <source>
        <dbReference type="ARBA" id="ARBA00004651"/>
    </source>
</evidence>
<evidence type="ECO:0000256" key="3">
    <source>
        <dbReference type="ARBA" id="ARBA00006263"/>
    </source>
</evidence>
<evidence type="ECO:0000313" key="11">
    <source>
        <dbReference type="Proteomes" id="UP000196138"/>
    </source>
</evidence>
<protein>
    <recommendedName>
        <fullName evidence="9">Cobalamin biosynthesis protein CobD</fullName>
    </recommendedName>
</protein>
<gene>
    <name evidence="9" type="primary">cobD</name>
    <name evidence="10" type="ORF">CCO03_13220</name>
</gene>
<keyword evidence="4 9" id="KW-1003">Cell membrane</keyword>
<comment type="pathway">
    <text evidence="2 9">Cofactor biosynthesis; adenosylcobalamin biosynthesis.</text>
</comment>
<feature type="transmembrane region" description="Helical" evidence="9">
    <location>
        <begin position="148"/>
        <end position="165"/>
    </location>
</feature>
<dbReference type="GO" id="GO:0005886">
    <property type="term" value="C:plasma membrane"/>
    <property type="evidence" value="ECO:0007669"/>
    <property type="project" value="UniProtKB-SubCell"/>
</dbReference>
<proteinExistence type="inferred from homology"/>
<keyword evidence="6 9" id="KW-0812">Transmembrane</keyword>
<dbReference type="EMBL" id="CP021455">
    <property type="protein sequence ID" value="ARU05518.1"/>
    <property type="molecule type" value="Genomic_DNA"/>
</dbReference>
<comment type="similarity">
    <text evidence="3 9">Belongs to the CobD/CbiB family.</text>
</comment>
<evidence type="ECO:0000256" key="2">
    <source>
        <dbReference type="ARBA" id="ARBA00004953"/>
    </source>
</evidence>
<keyword evidence="8 9" id="KW-0472">Membrane</keyword>
<comment type="function">
    <text evidence="9">Converts cobyric acid to cobinamide by the addition of aminopropanol on the F carboxylic group.</text>
</comment>
<evidence type="ECO:0000313" key="10">
    <source>
        <dbReference type="EMBL" id="ARU05518.1"/>
    </source>
</evidence>
<evidence type="ECO:0000256" key="8">
    <source>
        <dbReference type="ARBA" id="ARBA00023136"/>
    </source>
</evidence>
<dbReference type="Pfam" id="PF03186">
    <property type="entry name" value="CobD_Cbib"/>
    <property type="match status" value="1"/>
</dbReference>
<dbReference type="UniPathway" id="UPA00148"/>
<dbReference type="KEGG" id="cser:CCO03_13220"/>
<dbReference type="PANTHER" id="PTHR34308:SF1">
    <property type="entry name" value="COBALAMIN BIOSYNTHESIS PROTEIN CBIB"/>
    <property type="match status" value="1"/>
</dbReference>
<feature type="transmembrane region" description="Helical" evidence="9">
    <location>
        <begin position="58"/>
        <end position="74"/>
    </location>
</feature>
<dbReference type="InterPro" id="IPR004485">
    <property type="entry name" value="Cobalamin_biosynth_CobD/CbiB"/>
</dbReference>
<accession>A0A1Y0EPV3</accession>
<keyword evidence="5 9" id="KW-0169">Cobalamin biosynthesis</keyword>
<comment type="subcellular location">
    <subcellularLocation>
        <location evidence="1 9">Cell membrane</location>
        <topology evidence="1 9">Multi-pass membrane protein</topology>
    </subcellularLocation>
</comment>
<name>A0A1Y0EPV3_9BURK</name>
<comment type="caution">
    <text evidence="9">Lacks conserved residue(s) required for the propagation of feature annotation.</text>
</comment>
<dbReference type="AlphaFoldDB" id="A0A1Y0EPV3"/>
<sequence>MSAATDTAPLHPVAWPTFGGEGWWPLAPHGQGHDAWSWLPTWAELGAAASSPALPVNASWALLLACVPALALLIDRMLGEPGLRWHPVVWMGHYLAALGRRIAPEAAHPADLFQNRTQPTAKPFVLGALAWCGGALLVMAVAAGLQALALHLPIAGAVLVLALLLKPLLAWAMLHDEVLAVETALGQSLQAGREQLSRLVSRDTSMLDEATVRESAIETLAENLCDSLVAPLFWFALLGLPGAALYRFANTADAMWGYPGARGGRNWAWAGKWAARADDVLSWLPARITAGLLMLGAPGLLWRALPGEAAKTPSPNGGWTMGAMALRLGVRLHKPGAYALHDQAPPPQAVHTLLAARRAGLACALATALASACVLLQLVGGGA</sequence>
<dbReference type="PANTHER" id="PTHR34308">
    <property type="entry name" value="COBALAMIN BIOSYNTHESIS PROTEIN CBIB"/>
    <property type="match status" value="1"/>
</dbReference>
<evidence type="ECO:0000256" key="5">
    <source>
        <dbReference type="ARBA" id="ARBA00022573"/>
    </source>
</evidence>
<evidence type="ECO:0000256" key="9">
    <source>
        <dbReference type="HAMAP-Rule" id="MF_00024"/>
    </source>
</evidence>
<dbReference type="RefSeq" id="WP_087281763.1">
    <property type="nucleotide sequence ID" value="NZ_CP021455.1"/>
</dbReference>
<dbReference type="GO" id="GO:0048472">
    <property type="term" value="F:threonine-phosphate decarboxylase activity"/>
    <property type="evidence" value="ECO:0007669"/>
    <property type="project" value="InterPro"/>
</dbReference>
<evidence type="ECO:0000256" key="6">
    <source>
        <dbReference type="ARBA" id="ARBA00022692"/>
    </source>
</evidence>
<reference evidence="10 11" key="1">
    <citation type="submission" date="2017-05" db="EMBL/GenBank/DDBJ databases">
        <authorList>
            <person name="Song R."/>
            <person name="Chenine A.L."/>
            <person name="Ruprecht R.M."/>
        </authorList>
    </citation>
    <scope>NUCLEOTIDE SEQUENCE [LARGE SCALE GENOMIC DNA]</scope>
    <source>
        <strain evidence="10 11">DSM 26136</strain>
    </source>
</reference>
<feature type="transmembrane region" description="Helical" evidence="9">
    <location>
        <begin position="124"/>
        <end position="142"/>
    </location>
</feature>
<dbReference type="GO" id="GO:0015420">
    <property type="term" value="F:ABC-type vitamin B12 transporter activity"/>
    <property type="evidence" value="ECO:0007669"/>
    <property type="project" value="UniProtKB-UniRule"/>
</dbReference>
<dbReference type="OrthoDB" id="9811967at2"/>
<keyword evidence="7 9" id="KW-1133">Transmembrane helix</keyword>
<dbReference type="Proteomes" id="UP000196138">
    <property type="component" value="Chromosome"/>
</dbReference>